<comment type="caution">
    <text evidence="5">The sequence shown here is derived from an EMBL/GenBank/DDBJ whole genome shotgun (WGS) entry which is preliminary data.</text>
</comment>
<dbReference type="SMART" id="SM00418">
    <property type="entry name" value="HTH_ARSR"/>
    <property type="match status" value="1"/>
</dbReference>
<proteinExistence type="predicted"/>
<protein>
    <submittedName>
        <fullName evidence="5">Helix-turn-helix transcriptional regulator</fullName>
    </submittedName>
</protein>
<accession>A0ABX2FA38</accession>
<sequence length="338" mass="37301">MLRIHFTAADLMRVRIRTEPDPLWEVLLSLHMLQTRQGAVEFDGWRRQVRRQLRPSVSLLTALARPSGYSPDFLTPDCDSADIEHGLDLMLATPPHELRTDILKLAAQSPVPQWTSSLADGDLGVLKDIVAAIRVYHSIALRPYWASIRTHIRADRDRRADLATDRGFETVLGTLHPGMRWRPPVLEVDYPVDQDLDLKGRGLVLVPSFFCWQKPIKTADPARTPVLVYPVDRTLDWMTTGGGDHSVASPRPESLTALMGRTRATVLKAIADTPLLNTSTLAKTTGISLSGASQHVTVLRDAGLVVTHRHNGAAVHKLSSRGAVLLGAARKVWTGECP</sequence>
<reference evidence="5 6" key="1">
    <citation type="submission" date="2020-01" db="EMBL/GenBank/DDBJ databases">
        <title>Kibdelosporangium persica a novel Actinomycetes from a hot desert in Iran.</title>
        <authorList>
            <person name="Safaei N."/>
            <person name="Zaburannyi N."/>
            <person name="Mueller R."/>
            <person name="Wink J."/>
        </authorList>
    </citation>
    <scope>NUCLEOTIDE SEQUENCE [LARGE SCALE GENOMIC DNA]</scope>
    <source>
        <strain evidence="5 6">4NS15</strain>
    </source>
</reference>
<evidence type="ECO:0000256" key="3">
    <source>
        <dbReference type="ARBA" id="ARBA00023163"/>
    </source>
</evidence>
<dbReference type="SUPFAM" id="SSF46785">
    <property type="entry name" value="Winged helix' DNA-binding domain"/>
    <property type="match status" value="1"/>
</dbReference>
<dbReference type="PANTHER" id="PTHR43132">
    <property type="entry name" value="ARSENICAL RESISTANCE OPERON REPRESSOR ARSR-RELATED"/>
    <property type="match status" value="1"/>
</dbReference>
<gene>
    <name evidence="5" type="ORF">GC106_48880</name>
</gene>
<organism evidence="5 6">
    <name type="scientific">Kibdelosporangium persicum</name>
    <dbReference type="NCBI Taxonomy" id="2698649"/>
    <lineage>
        <taxon>Bacteria</taxon>
        <taxon>Bacillati</taxon>
        <taxon>Actinomycetota</taxon>
        <taxon>Actinomycetes</taxon>
        <taxon>Pseudonocardiales</taxon>
        <taxon>Pseudonocardiaceae</taxon>
        <taxon>Kibdelosporangium</taxon>
    </lineage>
</organism>
<keyword evidence="6" id="KW-1185">Reference proteome</keyword>
<evidence type="ECO:0000313" key="6">
    <source>
        <dbReference type="Proteomes" id="UP000763557"/>
    </source>
</evidence>
<keyword evidence="2" id="KW-0238">DNA-binding</keyword>
<dbReference type="Proteomes" id="UP000763557">
    <property type="component" value="Unassembled WGS sequence"/>
</dbReference>
<dbReference type="InterPro" id="IPR001845">
    <property type="entry name" value="HTH_ArsR_DNA-bd_dom"/>
</dbReference>
<feature type="domain" description="HTH arsR-type" evidence="4">
    <location>
        <begin position="253"/>
        <end position="330"/>
    </location>
</feature>
<dbReference type="InterPro" id="IPR036390">
    <property type="entry name" value="WH_DNA-bd_sf"/>
</dbReference>
<dbReference type="PANTHER" id="PTHR43132:SF8">
    <property type="entry name" value="HTH-TYPE TRANSCRIPTIONAL REGULATOR KMTR"/>
    <property type="match status" value="1"/>
</dbReference>
<dbReference type="Gene3D" id="1.10.10.10">
    <property type="entry name" value="Winged helix-like DNA-binding domain superfamily/Winged helix DNA-binding domain"/>
    <property type="match status" value="1"/>
</dbReference>
<dbReference type="CDD" id="cd00090">
    <property type="entry name" value="HTH_ARSR"/>
    <property type="match status" value="1"/>
</dbReference>
<evidence type="ECO:0000259" key="4">
    <source>
        <dbReference type="SMART" id="SM00418"/>
    </source>
</evidence>
<dbReference type="InterPro" id="IPR036388">
    <property type="entry name" value="WH-like_DNA-bd_sf"/>
</dbReference>
<name>A0ABX2FA38_9PSEU</name>
<dbReference type="InterPro" id="IPR051011">
    <property type="entry name" value="Metal_resp_trans_reg"/>
</dbReference>
<keyword evidence="3" id="KW-0804">Transcription</keyword>
<keyword evidence="1" id="KW-0805">Transcription regulation</keyword>
<evidence type="ECO:0000256" key="2">
    <source>
        <dbReference type="ARBA" id="ARBA00023125"/>
    </source>
</evidence>
<dbReference type="InterPro" id="IPR011991">
    <property type="entry name" value="ArsR-like_HTH"/>
</dbReference>
<evidence type="ECO:0000313" key="5">
    <source>
        <dbReference type="EMBL" id="NRN67648.1"/>
    </source>
</evidence>
<evidence type="ECO:0000256" key="1">
    <source>
        <dbReference type="ARBA" id="ARBA00023015"/>
    </source>
</evidence>
<dbReference type="EMBL" id="JAAATY010000015">
    <property type="protein sequence ID" value="NRN67648.1"/>
    <property type="molecule type" value="Genomic_DNA"/>
</dbReference>